<reference evidence="3" key="1">
    <citation type="journal article" date="2019" name="Plant Biotechnol. J.">
        <title>Genome sequencing of the Australian wild diploid species Gossypium australe highlights disease resistance and delayed gland morphogenesis.</title>
        <authorList>
            <person name="Cai Y."/>
            <person name="Cai X."/>
            <person name="Wang Q."/>
            <person name="Wang P."/>
            <person name="Zhang Y."/>
            <person name="Cai C."/>
            <person name="Xu Y."/>
            <person name="Wang K."/>
            <person name="Zhou Z."/>
            <person name="Wang C."/>
            <person name="Geng S."/>
            <person name="Li B."/>
            <person name="Dong Q."/>
            <person name="Hou Y."/>
            <person name="Wang H."/>
            <person name="Ai P."/>
            <person name="Liu Z."/>
            <person name="Yi F."/>
            <person name="Sun M."/>
            <person name="An G."/>
            <person name="Cheng J."/>
            <person name="Zhang Y."/>
            <person name="Shi Q."/>
            <person name="Xie Y."/>
            <person name="Shi X."/>
            <person name="Chang Y."/>
            <person name="Huang F."/>
            <person name="Chen Y."/>
            <person name="Hong S."/>
            <person name="Mi L."/>
            <person name="Sun Q."/>
            <person name="Zhang L."/>
            <person name="Zhou B."/>
            <person name="Peng R."/>
            <person name="Zhang X."/>
            <person name="Liu F."/>
        </authorList>
    </citation>
    <scope>NUCLEOTIDE SEQUENCE [LARGE SCALE GENOMIC DNA]</scope>
    <source>
        <strain evidence="3">cv. PA1801</strain>
    </source>
</reference>
<evidence type="ECO:0000256" key="1">
    <source>
        <dbReference type="SAM" id="Phobius"/>
    </source>
</evidence>
<dbReference type="EMBL" id="SMMG02000003">
    <property type="protein sequence ID" value="KAA3480590.1"/>
    <property type="molecule type" value="Genomic_DNA"/>
</dbReference>
<proteinExistence type="predicted"/>
<dbReference type="OrthoDB" id="1751327at2759"/>
<dbReference type="PANTHER" id="PTHR15503">
    <property type="entry name" value="LDOC1 RELATED"/>
    <property type="match status" value="1"/>
</dbReference>
<keyword evidence="1" id="KW-1133">Transmembrane helix</keyword>
<keyword evidence="3" id="KW-1185">Reference proteome</keyword>
<sequence length="247" mass="27852">MVVVVVREHRAEVRVRMRLGSQLWFMRRGNLKDKDVVDVIVGTFIIHSMPYFALIGYGSTHSYVSSIVVGNLGISADDTSCELFVISPLVFRRCSLEVQGYMFHADLMELSFREFDLILGMDWLVEHKVGLDCETKRVSFKVGDDVEVVMGYDAYLACVHDTKSVGSDVKEILNVNEFSDDLSGLSPDRDVKFGIELLLGTTLVSISPYHMASKELKELKLELQGSFGLMCPHGEHQFSFSRKKVDQ</sequence>
<dbReference type="Gene3D" id="2.40.70.10">
    <property type="entry name" value="Acid Proteases"/>
    <property type="match status" value="1"/>
</dbReference>
<name>A0A5B6WG44_9ROSI</name>
<protein>
    <submittedName>
        <fullName evidence="2">Ty3-gypsy sub-class retrotransposonable element polyprotein</fullName>
    </submittedName>
</protein>
<dbReference type="PANTHER" id="PTHR15503:SF45">
    <property type="entry name" value="RNA-DIRECTED DNA POLYMERASE HOMOLOG"/>
    <property type="match status" value="1"/>
</dbReference>
<dbReference type="Pfam" id="PF08284">
    <property type="entry name" value="RVP_2"/>
    <property type="match status" value="1"/>
</dbReference>
<feature type="transmembrane region" description="Helical" evidence="1">
    <location>
        <begin position="36"/>
        <end position="57"/>
    </location>
</feature>
<evidence type="ECO:0000313" key="2">
    <source>
        <dbReference type="EMBL" id="KAA3480590.1"/>
    </source>
</evidence>
<dbReference type="Proteomes" id="UP000325315">
    <property type="component" value="Unassembled WGS sequence"/>
</dbReference>
<dbReference type="CDD" id="cd00303">
    <property type="entry name" value="retropepsin_like"/>
    <property type="match status" value="1"/>
</dbReference>
<keyword evidence="1" id="KW-0472">Membrane</keyword>
<gene>
    <name evidence="2" type="ORF">EPI10_021010</name>
</gene>
<dbReference type="InterPro" id="IPR021109">
    <property type="entry name" value="Peptidase_aspartic_dom_sf"/>
</dbReference>
<keyword evidence="1" id="KW-0812">Transmembrane</keyword>
<comment type="caution">
    <text evidence="2">The sequence shown here is derived from an EMBL/GenBank/DDBJ whole genome shotgun (WGS) entry which is preliminary data.</text>
</comment>
<accession>A0A5B6WG44</accession>
<organism evidence="2 3">
    <name type="scientific">Gossypium australe</name>
    <dbReference type="NCBI Taxonomy" id="47621"/>
    <lineage>
        <taxon>Eukaryota</taxon>
        <taxon>Viridiplantae</taxon>
        <taxon>Streptophyta</taxon>
        <taxon>Embryophyta</taxon>
        <taxon>Tracheophyta</taxon>
        <taxon>Spermatophyta</taxon>
        <taxon>Magnoliopsida</taxon>
        <taxon>eudicotyledons</taxon>
        <taxon>Gunneridae</taxon>
        <taxon>Pentapetalae</taxon>
        <taxon>rosids</taxon>
        <taxon>malvids</taxon>
        <taxon>Malvales</taxon>
        <taxon>Malvaceae</taxon>
        <taxon>Malvoideae</taxon>
        <taxon>Gossypium</taxon>
    </lineage>
</organism>
<evidence type="ECO:0000313" key="3">
    <source>
        <dbReference type="Proteomes" id="UP000325315"/>
    </source>
</evidence>
<dbReference type="InterPro" id="IPR032567">
    <property type="entry name" value="RTL1-rel"/>
</dbReference>
<dbReference type="AlphaFoldDB" id="A0A5B6WG44"/>